<organism evidence="7 8">
    <name type="scientific">Aristolochia fimbriata</name>
    <name type="common">White veined hardy Dutchman's pipe vine</name>
    <dbReference type="NCBI Taxonomy" id="158543"/>
    <lineage>
        <taxon>Eukaryota</taxon>
        <taxon>Viridiplantae</taxon>
        <taxon>Streptophyta</taxon>
        <taxon>Embryophyta</taxon>
        <taxon>Tracheophyta</taxon>
        <taxon>Spermatophyta</taxon>
        <taxon>Magnoliopsida</taxon>
        <taxon>Magnoliidae</taxon>
        <taxon>Piperales</taxon>
        <taxon>Aristolochiaceae</taxon>
        <taxon>Aristolochia</taxon>
    </lineage>
</organism>
<proteinExistence type="inferred from homology"/>
<sequence>MIIVTYIQDNKSWGFGFCLPCFSIVAAFALFLVGTPCYRFTRTKNRGGLGKSFFRDVGDESRDVPFSSIFAPDEERLLNEARDVRKWTWTGLIEEAKQVSNLIPIWATCIFYGVVAAQPPSLFTKQGGAMDRRFPGHDFQVPAAALQSCIAFTMVVLLPIYDRVFVPAARLFTKLPSGITMLQRIGTGLLVSVAAMVAAAAVERRRLALAGAAEAAAAARMSVWWLLPQYVLFGVAHVFVYVGSSEFFYDQMPEGLRSLGIAFCLTIFGVGSFLSGILVWVVDAASSANGASWFDTDLDRAHLDYFYWLVAATSATGFGLFLYLAKSYVYKIK</sequence>
<dbReference type="EMBL" id="JAINDJ010000006">
    <property type="protein sequence ID" value="KAG9444141.1"/>
    <property type="molecule type" value="Genomic_DNA"/>
</dbReference>
<dbReference type="Gene3D" id="1.20.1250.20">
    <property type="entry name" value="MFS general substrate transporter like domains"/>
    <property type="match status" value="1"/>
</dbReference>
<evidence type="ECO:0000256" key="2">
    <source>
        <dbReference type="ARBA" id="ARBA00005982"/>
    </source>
</evidence>
<feature type="transmembrane region" description="Helical" evidence="6">
    <location>
        <begin position="12"/>
        <end position="34"/>
    </location>
</feature>
<evidence type="ECO:0000256" key="4">
    <source>
        <dbReference type="ARBA" id="ARBA00022989"/>
    </source>
</evidence>
<accession>A0AAV7E6Y8</accession>
<feature type="transmembrane region" description="Helical" evidence="6">
    <location>
        <begin position="231"/>
        <end position="249"/>
    </location>
</feature>
<name>A0AAV7E6Y8_ARIFI</name>
<dbReference type="InterPro" id="IPR000109">
    <property type="entry name" value="POT_fam"/>
</dbReference>
<keyword evidence="4 6" id="KW-1133">Transmembrane helix</keyword>
<keyword evidence="5 6" id="KW-0472">Membrane</keyword>
<evidence type="ECO:0000313" key="8">
    <source>
        <dbReference type="Proteomes" id="UP000825729"/>
    </source>
</evidence>
<evidence type="ECO:0000313" key="7">
    <source>
        <dbReference type="EMBL" id="KAG9444141.1"/>
    </source>
</evidence>
<dbReference type="Pfam" id="PF00854">
    <property type="entry name" value="PTR2"/>
    <property type="match status" value="1"/>
</dbReference>
<evidence type="ECO:0000256" key="5">
    <source>
        <dbReference type="ARBA" id="ARBA00023136"/>
    </source>
</evidence>
<feature type="transmembrane region" description="Helical" evidence="6">
    <location>
        <begin position="261"/>
        <end position="285"/>
    </location>
</feature>
<feature type="transmembrane region" description="Helical" evidence="6">
    <location>
        <begin position="181"/>
        <end position="200"/>
    </location>
</feature>
<evidence type="ECO:0000256" key="1">
    <source>
        <dbReference type="ARBA" id="ARBA00004141"/>
    </source>
</evidence>
<protein>
    <submittedName>
        <fullName evidence="7">Uncharacterized protein</fullName>
    </submittedName>
</protein>
<dbReference type="InterPro" id="IPR036259">
    <property type="entry name" value="MFS_trans_sf"/>
</dbReference>
<gene>
    <name evidence="7" type="ORF">H6P81_015481</name>
</gene>
<comment type="caution">
    <text evidence="7">The sequence shown here is derived from an EMBL/GenBank/DDBJ whole genome shotgun (WGS) entry which is preliminary data.</text>
</comment>
<dbReference type="PANTHER" id="PTHR11654">
    <property type="entry name" value="OLIGOPEPTIDE TRANSPORTER-RELATED"/>
    <property type="match status" value="1"/>
</dbReference>
<comment type="subcellular location">
    <subcellularLocation>
        <location evidence="1">Membrane</location>
        <topology evidence="1">Multi-pass membrane protein</topology>
    </subcellularLocation>
</comment>
<evidence type="ECO:0000256" key="3">
    <source>
        <dbReference type="ARBA" id="ARBA00022692"/>
    </source>
</evidence>
<dbReference type="GO" id="GO:0022857">
    <property type="term" value="F:transmembrane transporter activity"/>
    <property type="evidence" value="ECO:0007669"/>
    <property type="project" value="InterPro"/>
</dbReference>
<reference evidence="7 8" key="1">
    <citation type="submission" date="2021-07" db="EMBL/GenBank/DDBJ databases">
        <title>The Aristolochia fimbriata genome: insights into angiosperm evolution, floral development and chemical biosynthesis.</title>
        <authorList>
            <person name="Jiao Y."/>
        </authorList>
    </citation>
    <scope>NUCLEOTIDE SEQUENCE [LARGE SCALE GENOMIC DNA]</scope>
    <source>
        <strain evidence="7">IBCAS-2021</strain>
        <tissue evidence="7">Leaf</tissue>
    </source>
</reference>
<dbReference type="AlphaFoldDB" id="A0AAV7E6Y8"/>
<feature type="transmembrane region" description="Helical" evidence="6">
    <location>
        <begin position="139"/>
        <end position="161"/>
    </location>
</feature>
<dbReference type="GO" id="GO:0016020">
    <property type="term" value="C:membrane"/>
    <property type="evidence" value="ECO:0007669"/>
    <property type="project" value="UniProtKB-SubCell"/>
</dbReference>
<evidence type="ECO:0000256" key="6">
    <source>
        <dbReference type="SAM" id="Phobius"/>
    </source>
</evidence>
<feature type="transmembrane region" description="Helical" evidence="6">
    <location>
        <begin position="305"/>
        <end position="325"/>
    </location>
</feature>
<comment type="similarity">
    <text evidence="2">Belongs to the major facilitator superfamily. Proton-dependent oligopeptide transporter (POT/PTR) (TC 2.A.17) family.</text>
</comment>
<keyword evidence="8" id="KW-1185">Reference proteome</keyword>
<keyword evidence="3 6" id="KW-0812">Transmembrane</keyword>
<dbReference type="Proteomes" id="UP000825729">
    <property type="component" value="Unassembled WGS sequence"/>
</dbReference>
<dbReference type="SUPFAM" id="SSF103473">
    <property type="entry name" value="MFS general substrate transporter"/>
    <property type="match status" value="1"/>
</dbReference>